<evidence type="ECO:0000256" key="3">
    <source>
        <dbReference type="ARBA" id="ARBA00006958"/>
    </source>
</evidence>
<evidence type="ECO:0000256" key="4">
    <source>
        <dbReference type="ARBA" id="ARBA00022722"/>
    </source>
</evidence>
<comment type="caution">
    <text evidence="9">The sequence shown here is derived from an EMBL/GenBank/DDBJ whole genome shotgun (WGS) entry which is preliminary data.</text>
</comment>
<proteinExistence type="inferred from homology"/>
<dbReference type="SMART" id="SM00384">
    <property type="entry name" value="AT_hook"/>
    <property type="match status" value="7"/>
</dbReference>
<evidence type="ECO:0000313" key="10">
    <source>
        <dbReference type="Proteomes" id="UP001219518"/>
    </source>
</evidence>
<reference evidence="9" key="2">
    <citation type="journal article" date="2023" name="BMC Genomics">
        <title>Pest status, molecular evolution, and epigenetic factors derived from the genome assembly of Frankliniella fusca, a thysanopteran phytovirus vector.</title>
        <authorList>
            <person name="Catto M.A."/>
            <person name="Labadie P.E."/>
            <person name="Jacobson A.L."/>
            <person name="Kennedy G.G."/>
            <person name="Srinivasan R."/>
            <person name="Hunt B.G."/>
        </authorList>
    </citation>
    <scope>NUCLEOTIDE SEQUENCE</scope>
    <source>
        <strain evidence="9">PL_HMW_Pooled</strain>
    </source>
</reference>
<dbReference type="InterPro" id="IPR045249">
    <property type="entry name" value="HARBI1-like"/>
</dbReference>
<comment type="subcellular location">
    <subcellularLocation>
        <location evidence="2">Nucleus</location>
    </subcellularLocation>
</comment>
<dbReference type="PRINTS" id="PR00929">
    <property type="entry name" value="ATHOOK"/>
</dbReference>
<comment type="similarity">
    <text evidence="3">Belongs to the HARBI1 family.</text>
</comment>
<keyword evidence="7" id="KW-0539">Nucleus</keyword>
<dbReference type="PANTHER" id="PTHR22930">
    <property type="match status" value="1"/>
</dbReference>
<comment type="cofactor">
    <cofactor evidence="1">
        <name>a divalent metal cation</name>
        <dbReference type="ChEBI" id="CHEBI:60240"/>
    </cofactor>
</comment>
<dbReference type="GO" id="GO:0046872">
    <property type="term" value="F:metal ion binding"/>
    <property type="evidence" value="ECO:0007669"/>
    <property type="project" value="UniProtKB-KW"/>
</dbReference>
<dbReference type="InterPro" id="IPR017956">
    <property type="entry name" value="AT_hook_DNA-bd_motif"/>
</dbReference>
<dbReference type="Pfam" id="PF13359">
    <property type="entry name" value="DDE_Tnp_4"/>
    <property type="match status" value="1"/>
</dbReference>
<dbReference type="AlphaFoldDB" id="A0AAE1HRY9"/>
<evidence type="ECO:0000256" key="1">
    <source>
        <dbReference type="ARBA" id="ARBA00001968"/>
    </source>
</evidence>
<evidence type="ECO:0000259" key="8">
    <source>
        <dbReference type="Pfam" id="PF13359"/>
    </source>
</evidence>
<sequence>MVLRLILRRQQRRAARRWFRRPTWRVRLEHGSWRTTVRVMMEEDPEEFFKHYRMTVEVFRELLARLQPALQKRPVAGYLTPGERLILTLQYLATGCYMKVSGDVFSVPPPTVSVVIRDTCAVIWNELKEEEFPPLTEERLAAIRDGFWDDWQYPNCLGAIDGRHCVVQNFHNEGGEYFNYKGSFSMVLLGISDSRYRFTYVDIGARGRRHDAGVWERCSFREAMVSGELPIPPPKLLPGGWEATPHHLVADDAFPLGPHIMKPYEGHFLPNAHAIFNYRLSRARRTIENAFGIMKARWRVLRRPFIASKMTAGLIIKACVPTASSAIDERTTGDATTSATVTDTDADVDFNASEGISKGVVVSLDVTVDDTFCFLMVIAASTSFVNVTFNAEGIDVSAPSRQEGRRPPKAEVEVVEADVPGRGPGRPPKAEVEVVEADVPGRGPGRPPKAEVDVVEADVPGRGPGRPPKAGVEVVEADVPGRGPGRPPKAEVGVVEAEVPGRGPGRPPKAEVEVVEAKVPGRGPGRPLMAEVEVVEAEVPGRGPGRPPKAEVGVVEAEVPGRAGPGRPPKAEVEVVEAEVPAEDESRLLLMRTCGGGWLLLVHSHDLRPSSTGPLEQHRNTDSPARWCWLSSSSSSVLRPGYFAASSTDYGQMGFPCWRSR</sequence>
<dbReference type="GO" id="GO:0004518">
    <property type="term" value="F:nuclease activity"/>
    <property type="evidence" value="ECO:0007669"/>
    <property type="project" value="UniProtKB-KW"/>
</dbReference>
<evidence type="ECO:0000313" key="9">
    <source>
        <dbReference type="EMBL" id="KAK3926294.1"/>
    </source>
</evidence>
<dbReference type="GO" id="GO:0005634">
    <property type="term" value="C:nucleus"/>
    <property type="evidence" value="ECO:0007669"/>
    <property type="project" value="UniProtKB-SubCell"/>
</dbReference>
<keyword evidence="6" id="KW-0378">Hydrolase</keyword>
<name>A0AAE1HRY9_9NEOP</name>
<evidence type="ECO:0000256" key="5">
    <source>
        <dbReference type="ARBA" id="ARBA00022723"/>
    </source>
</evidence>
<accession>A0AAE1HRY9</accession>
<keyword evidence="5" id="KW-0479">Metal-binding</keyword>
<organism evidence="9 10">
    <name type="scientific">Frankliniella fusca</name>
    <dbReference type="NCBI Taxonomy" id="407009"/>
    <lineage>
        <taxon>Eukaryota</taxon>
        <taxon>Metazoa</taxon>
        <taxon>Ecdysozoa</taxon>
        <taxon>Arthropoda</taxon>
        <taxon>Hexapoda</taxon>
        <taxon>Insecta</taxon>
        <taxon>Pterygota</taxon>
        <taxon>Neoptera</taxon>
        <taxon>Paraneoptera</taxon>
        <taxon>Thysanoptera</taxon>
        <taxon>Terebrantia</taxon>
        <taxon>Thripoidea</taxon>
        <taxon>Thripidae</taxon>
        <taxon>Frankliniella</taxon>
    </lineage>
</organism>
<dbReference type="GO" id="GO:0003677">
    <property type="term" value="F:DNA binding"/>
    <property type="evidence" value="ECO:0007669"/>
    <property type="project" value="InterPro"/>
</dbReference>
<gene>
    <name evidence="9" type="ORF">KUF71_014543</name>
</gene>
<evidence type="ECO:0000256" key="6">
    <source>
        <dbReference type="ARBA" id="ARBA00022801"/>
    </source>
</evidence>
<dbReference type="InterPro" id="IPR027806">
    <property type="entry name" value="HARBI1_dom"/>
</dbReference>
<evidence type="ECO:0000256" key="2">
    <source>
        <dbReference type="ARBA" id="ARBA00004123"/>
    </source>
</evidence>
<dbReference type="EMBL" id="JAHWGI010001244">
    <property type="protein sequence ID" value="KAK3926294.1"/>
    <property type="molecule type" value="Genomic_DNA"/>
</dbReference>
<protein>
    <submittedName>
        <fullName evidence="9">Protein ALP1-like</fullName>
    </submittedName>
</protein>
<keyword evidence="4" id="KW-0540">Nuclease</keyword>
<dbReference type="PANTHER" id="PTHR22930:SF269">
    <property type="entry name" value="NUCLEASE HARBI1-LIKE PROTEIN"/>
    <property type="match status" value="1"/>
</dbReference>
<dbReference type="Proteomes" id="UP001219518">
    <property type="component" value="Unassembled WGS sequence"/>
</dbReference>
<evidence type="ECO:0000256" key="7">
    <source>
        <dbReference type="ARBA" id="ARBA00023242"/>
    </source>
</evidence>
<feature type="domain" description="DDE Tnp4" evidence="8">
    <location>
        <begin position="160"/>
        <end position="320"/>
    </location>
</feature>
<reference evidence="9" key="1">
    <citation type="submission" date="2021-07" db="EMBL/GenBank/DDBJ databases">
        <authorList>
            <person name="Catto M.A."/>
            <person name="Jacobson A."/>
            <person name="Kennedy G."/>
            <person name="Labadie P."/>
            <person name="Hunt B.G."/>
            <person name="Srinivasan R."/>
        </authorList>
    </citation>
    <scope>NUCLEOTIDE SEQUENCE</scope>
    <source>
        <strain evidence="9">PL_HMW_Pooled</strain>
        <tissue evidence="9">Head</tissue>
    </source>
</reference>
<dbReference type="GO" id="GO:0016787">
    <property type="term" value="F:hydrolase activity"/>
    <property type="evidence" value="ECO:0007669"/>
    <property type="project" value="UniProtKB-KW"/>
</dbReference>
<keyword evidence="10" id="KW-1185">Reference proteome</keyword>